<evidence type="ECO:0000256" key="2">
    <source>
        <dbReference type="ARBA" id="ARBA00004651"/>
    </source>
</evidence>
<reference evidence="14 15" key="1">
    <citation type="journal article" date="2020" name="ISME J.">
        <title>Enrichment and physiological characterization of a novel comammox Nitrospira indicates ammonium inhibition of complete nitrification.</title>
        <authorList>
            <person name="Sakoula D."/>
            <person name="Koch H."/>
            <person name="Frank J."/>
            <person name="Jetten M.S.M."/>
            <person name="van Kessel M.A.H.J."/>
            <person name="Lucker S."/>
        </authorList>
    </citation>
    <scope>NUCLEOTIDE SEQUENCE [LARGE SCALE GENOMIC DNA]</scope>
    <source>
        <strain evidence="14">Comreactor17</strain>
    </source>
</reference>
<evidence type="ECO:0000256" key="11">
    <source>
        <dbReference type="SAM" id="Phobius"/>
    </source>
</evidence>
<evidence type="ECO:0000259" key="12">
    <source>
        <dbReference type="Pfam" id="PF01514"/>
    </source>
</evidence>
<protein>
    <recommendedName>
        <fullName evidence="9">Flagellar M-ring protein</fullName>
    </recommendedName>
</protein>
<evidence type="ECO:0000256" key="1">
    <source>
        <dbReference type="ARBA" id="ARBA00004117"/>
    </source>
</evidence>
<evidence type="ECO:0000313" key="14">
    <source>
        <dbReference type="EMBL" id="QPD04908.1"/>
    </source>
</evidence>
<dbReference type="Proteomes" id="UP000593737">
    <property type="component" value="Chromosome"/>
</dbReference>
<keyword evidence="14" id="KW-0282">Flagellum</keyword>
<dbReference type="AlphaFoldDB" id="A0A7S8J036"/>
<evidence type="ECO:0000256" key="3">
    <source>
        <dbReference type="ARBA" id="ARBA00007971"/>
    </source>
</evidence>
<evidence type="ECO:0000256" key="4">
    <source>
        <dbReference type="ARBA" id="ARBA00022475"/>
    </source>
</evidence>
<feature type="transmembrane region" description="Helical" evidence="11">
    <location>
        <begin position="12"/>
        <end position="30"/>
    </location>
</feature>
<feature type="transmembrane region" description="Helical" evidence="11">
    <location>
        <begin position="437"/>
        <end position="459"/>
    </location>
</feature>
<keyword evidence="14" id="KW-0969">Cilium</keyword>
<dbReference type="Pfam" id="PF08345">
    <property type="entry name" value="YscJ_FliF_C"/>
    <property type="match status" value="1"/>
</dbReference>
<evidence type="ECO:0000256" key="7">
    <source>
        <dbReference type="ARBA" id="ARBA00023136"/>
    </source>
</evidence>
<dbReference type="PRINTS" id="PR01009">
    <property type="entry name" value="FLGMRINGFLIF"/>
</dbReference>
<feature type="domain" description="Flagellar M-ring N-terminal" evidence="12">
    <location>
        <begin position="32"/>
        <end position="206"/>
    </location>
</feature>
<evidence type="ECO:0000256" key="8">
    <source>
        <dbReference type="ARBA" id="ARBA00023143"/>
    </source>
</evidence>
<dbReference type="InterPro" id="IPR000067">
    <property type="entry name" value="FlgMring_FliF"/>
</dbReference>
<keyword evidence="8 9" id="KW-0975">Bacterial flagellum</keyword>
<dbReference type="GO" id="GO:0005886">
    <property type="term" value="C:plasma membrane"/>
    <property type="evidence" value="ECO:0007669"/>
    <property type="project" value="UniProtKB-SubCell"/>
</dbReference>
<dbReference type="GO" id="GO:0071973">
    <property type="term" value="P:bacterial-type flagellum-dependent cell motility"/>
    <property type="evidence" value="ECO:0007669"/>
    <property type="project" value="InterPro"/>
</dbReference>
<feature type="compositionally biased region" description="Polar residues" evidence="10">
    <location>
        <begin position="309"/>
        <end position="324"/>
    </location>
</feature>
<keyword evidence="6 11" id="KW-1133">Transmembrane helix</keyword>
<organism evidence="14 15">
    <name type="scientific">Candidatus Nitrospira kreftii</name>
    <dbReference type="NCBI Taxonomy" id="2652173"/>
    <lineage>
        <taxon>Bacteria</taxon>
        <taxon>Pseudomonadati</taxon>
        <taxon>Nitrospirota</taxon>
        <taxon>Nitrospiria</taxon>
        <taxon>Nitrospirales</taxon>
        <taxon>Nitrospiraceae</taxon>
        <taxon>Nitrospira</taxon>
    </lineage>
</organism>
<evidence type="ECO:0000256" key="6">
    <source>
        <dbReference type="ARBA" id="ARBA00022989"/>
    </source>
</evidence>
<dbReference type="EMBL" id="CP047423">
    <property type="protein sequence ID" value="QPD04908.1"/>
    <property type="molecule type" value="Genomic_DNA"/>
</dbReference>
<evidence type="ECO:0000256" key="10">
    <source>
        <dbReference type="SAM" id="MobiDB-lite"/>
    </source>
</evidence>
<comment type="subcellular location">
    <subcellularLocation>
        <location evidence="1 9">Bacterial flagellum basal body</location>
    </subcellularLocation>
    <subcellularLocation>
        <location evidence="2">Cell membrane</location>
        <topology evidence="2">Multi-pass membrane protein</topology>
    </subcellularLocation>
</comment>
<name>A0A7S8J036_9BACT</name>
<dbReference type="PIRSF" id="PIRSF004862">
    <property type="entry name" value="FliF"/>
    <property type="match status" value="1"/>
</dbReference>
<dbReference type="Gene3D" id="3.30.300.30">
    <property type="match status" value="1"/>
</dbReference>
<dbReference type="NCBIfam" id="TIGR00206">
    <property type="entry name" value="fliF"/>
    <property type="match status" value="1"/>
</dbReference>
<gene>
    <name evidence="14" type="ORF">Nkreftii_002682</name>
</gene>
<dbReference type="InterPro" id="IPR045851">
    <property type="entry name" value="AMP-bd_C_sf"/>
</dbReference>
<dbReference type="PANTHER" id="PTHR30046">
    <property type="entry name" value="FLAGELLAR M-RING PROTEIN"/>
    <property type="match status" value="1"/>
</dbReference>
<dbReference type="InterPro" id="IPR013556">
    <property type="entry name" value="Flag_M-ring_C"/>
</dbReference>
<evidence type="ECO:0000313" key="15">
    <source>
        <dbReference type="Proteomes" id="UP000593737"/>
    </source>
</evidence>
<dbReference type="GO" id="GO:0003774">
    <property type="term" value="F:cytoskeletal motor activity"/>
    <property type="evidence" value="ECO:0007669"/>
    <property type="project" value="InterPro"/>
</dbReference>
<dbReference type="InterPro" id="IPR006182">
    <property type="entry name" value="FliF_N_dom"/>
</dbReference>
<feature type="region of interest" description="Disordered" evidence="10">
    <location>
        <begin position="264"/>
        <end position="324"/>
    </location>
</feature>
<keyword evidence="4" id="KW-1003">Cell membrane</keyword>
<evidence type="ECO:0000256" key="5">
    <source>
        <dbReference type="ARBA" id="ARBA00022692"/>
    </source>
</evidence>
<evidence type="ECO:0000259" key="13">
    <source>
        <dbReference type="Pfam" id="PF08345"/>
    </source>
</evidence>
<keyword evidence="14" id="KW-0966">Cell projection</keyword>
<feature type="domain" description="Flagellar M-ring C-terminal" evidence="13">
    <location>
        <begin position="240"/>
        <end position="412"/>
    </location>
</feature>
<proteinExistence type="inferred from homology"/>
<dbReference type="Pfam" id="PF01514">
    <property type="entry name" value="YscJ_FliF"/>
    <property type="match status" value="1"/>
</dbReference>
<keyword evidence="5 11" id="KW-0812">Transmembrane</keyword>
<dbReference type="PANTHER" id="PTHR30046:SF0">
    <property type="entry name" value="FLAGELLAR M-RING PROTEIN"/>
    <property type="match status" value="1"/>
</dbReference>
<dbReference type="InterPro" id="IPR043427">
    <property type="entry name" value="YscJ/FliF"/>
</dbReference>
<dbReference type="KEGG" id="nkf:Nkreftii_002682"/>
<comment type="function">
    <text evidence="9">The M ring may be actively involved in energy transduction.</text>
</comment>
<accession>A0A7S8J036</accession>
<dbReference type="GO" id="GO:0009431">
    <property type="term" value="C:bacterial-type flagellum basal body, MS ring"/>
    <property type="evidence" value="ECO:0007669"/>
    <property type="project" value="InterPro"/>
</dbReference>
<sequence length="521" mass="56530">MLSKFTINQRMIILVALAGSVAGLIALTLWTQQPDMQVLFTNLGSEDAAAIIDKLKETKVPYETTGGGATVLVPSEQVHDLRLQLATQGLPHGGGVGFEIFDRTSIGMSEFVQKLNYRRALQGELARTIAQMPEVERARVHLAIPERRLFASEQEKARASVILTLRNGQQLGQAQVQGVIHLVSSSVEGLQARDVTIVDGHGRMLSATVTDESSGLTNAQLDYQRSVEKDVETRIQTMVERIVGPNKAVVRVSSLVDFRKVETTEERYDPNSQVVRSEQRGQEKANGTNGVGGGVPGVESNVPPGTDQEPAQTSSNNSQTKNETVNYEISRTVSKIVEPVGVIKQLSVAVLVDGMYEPSKAGEGDPTDAPAATRKYIPRSEEDLKRIEDIVKKAMGFSAERQDQVQVVNVQFGTGPDEPQGMVAEAAAEGHKAWLPYLRYGVGILLFTVILLFVVRPLLAMLGSTTEHMQAEASVSALPGRAGMPEASLTHAPDRAQIIDMARKNPDTTAVVVKQWLKNPT</sequence>
<comment type="similarity">
    <text evidence="3 9">Belongs to the FliF family.</text>
</comment>
<keyword evidence="7 11" id="KW-0472">Membrane</keyword>
<evidence type="ECO:0000256" key="9">
    <source>
        <dbReference type="PIRNR" id="PIRNR004862"/>
    </source>
</evidence>